<dbReference type="InterPro" id="IPR029063">
    <property type="entry name" value="SAM-dependent_MTases_sf"/>
</dbReference>
<reference evidence="2 3" key="1">
    <citation type="submission" date="2014-04" db="EMBL/GenBank/DDBJ databases">
        <authorList>
            <consortium name="DOE Joint Genome Institute"/>
            <person name="Kuo A."/>
            <person name="Girlanda M."/>
            <person name="Perotto S."/>
            <person name="Kohler A."/>
            <person name="Nagy L.G."/>
            <person name="Floudas D."/>
            <person name="Copeland A."/>
            <person name="Barry K.W."/>
            <person name="Cichocki N."/>
            <person name="Veneault-Fourrey C."/>
            <person name="LaButti K."/>
            <person name="Lindquist E.A."/>
            <person name="Lipzen A."/>
            <person name="Lundell T."/>
            <person name="Morin E."/>
            <person name="Murat C."/>
            <person name="Sun H."/>
            <person name="Tunlid A."/>
            <person name="Henrissat B."/>
            <person name="Grigoriev I.V."/>
            <person name="Hibbett D.S."/>
            <person name="Martin F."/>
            <person name="Nordberg H.P."/>
            <person name="Cantor M.N."/>
            <person name="Hua S.X."/>
        </authorList>
    </citation>
    <scope>NUCLEOTIDE SEQUENCE [LARGE SCALE GENOMIC DNA]</scope>
    <source>
        <strain evidence="2 3">MUT 4182</strain>
    </source>
</reference>
<accession>A0A0C3M5C0</accession>
<dbReference type="OrthoDB" id="47730at2759"/>
<dbReference type="STRING" id="1051891.A0A0C3M5C0"/>
<dbReference type="PANTHER" id="PTHR14911">
    <property type="entry name" value="THUMP DOMAIN-CONTAINING"/>
    <property type="match status" value="1"/>
</dbReference>
<organism evidence="2 3">
    <name type="scientific">Tulasnella calospora MUT 4182</name>
    <dbReference type="NCBI Taxonomy" id="1051891"/>
    <lineage>
        <taxon>Eukaryota</taxon>
        <taxon>Fungi</taxon>
        <taxon>Dikarya</taxon>
        <taxon>Basidiomycota</taxon>
        <taxon>Agaricomycotina</taxon>
        <taxon>Agaricomycetes</taxon>
        <taxon>Cantharellales</taxon>
        <taxon>Tulasnellaceae</taxon>
        <taxon>Tulasnella</taxon>
    </lineage>
</organism>
<reference evidence="3" key="2">
    <citation type="submission" date="2015-01" db="EMBL/GenBank/DDBJ databases">
        <title>Evolutionary Origins and Diversification of the Mycorrhizal Mutualists.</title>
        <authorList>
            <consortium name="DOE Joint Genome Institute"/>
            <consortium name="Mycorrhizal Genomics Consortium"/>
            <person name="Kohler A."/>
            <person name="Kuo A."/>
            <person name="Nagy L.G."/>
            <person name="Floudas D."/>
            <person name="Copeland A."/>
            <person name="Barry K.W."/>
            <person name="Cichocki N."/>
            <person name="Veneault-Fourrey C."/>
            <person name="LaButti K."/>
            <person name="Lindquist E.A."/>
            <person name="Lipzen A."/>
            <person name="Lundell T."/>
            <person name="Morin E."/>
            <person name="Murat C."/>
            <person name="Riley R."/>
            <person name="Ohm R."/>
            <person name="Sun H."/>
            <person name="Tunlid A."/>
            <person name="Henrissat B."/>
            <person name="Grigoriev I.V."/>
            <person name="Hibbett D.S."/>
            <person name="Martin F."/>
        </authorList>
    </citation>
    <scope>NUCLEOTIDE SEQUENCE [LARGE SCALE GENOMIC DNA]</scope>
    <source>
        <strain evidence="3">MUT 4182</strain>
    </source>
</reference>
<sequence>MSRQRTLVLCGDILAQNVESALSDVVQGSKLLEGLVWAAEEVQSGIRPGLVDGIVSDLPWGHRECTPNIVAKLYPQFLKAFGKIVRTGGYAVLTSASAPLMRRCLSNSNLWKMVGVGGEGSQGPREAWIGGMRVTVFLLRREDVLEGAKTAVNIKPLRL</sequence>
<dbReference type="Proteomes" id="UP000054248">
    <property type="component" value="Unassembled WGS sequence"/>
</dbReference>
<keyword evidence="3" id="KW-1185">Reference proteome</keyword>
<protein>
    <recommendedName>
        <fullName evidence="1">Ribosomal RNA large subunit methyltransferase K/L-like methyltransferase domain-containing protein</fullName>
    </recommendedName>
</protein>
<gene>
    <name evidence="2" type="ORF">M407DRAFT_242878</name>
</gene>
<evidence type="ECO:0000313" key="2">
    <source>
        <dbReference type="EMBL" id="KIO28832.1"/>
    </source>
</evidence>
<dbReference type="Pfam" id="PF01170">
    <property type="entry name" value="UPF0020"/>
    <property type="match status" value="1"/>
</dbReference>
<evidence type="ECO:0000259" key="1">
    <source>
        <dbReference type="Pfam" id="PF01170"/>
    </source>
</evidence>
<dbReference type="EMBL" id="KN822990">
    <property type="protein sequence ID" value="KIO28832.1"/>
    <property type="molecule type" value="Genomic_DNA"/>
</dbReference>
<dbReference type="GO" id="GO:0043527">
    <property type="term" value="C:tRNA methyltransferase complex"/>
    <property type="evidence" value="ECO:0007669"/>
    <property type="project" value="UniProtKB-ARBA"/>
</dbReference>
<name>A0A0C3M5C0_9AGAM</name>
<dbReference type="Gene3D" id="3.40.50.150">
    <property type="entry name" value="Vaccinia Virus protein VP39"/>
    <property type="match status" value="1"/>
</dbReference>
<dbReference type="AlphaFoldDB" id="A0A0C3M5C0"/>
<dbReference type="GO" id="GO:0030488">
    <property type="term" value="P:tRNA methylation"/>
    <property type="evidence" value="ECO:0007669"/>
    <property type="project" value="TreeGrafter"/>
</dbReference>
<feature type="domain" description="Ribosomal RNA large subunit methyltransferase K/L-like methyltransferase" evidence="1">
    <location>
        <begin position="37"/>
        <end position="113"/>
    </location>
</feature>
<dbReference type="PANTHER" id="PTHR14911:SF13">
    <property type="entry name" value="TRNA (GUANINE(6)-N2)-METHYLTRANSFERASE THUMP3"/>
    <property type="match status" value="1"/>
</dbReference>
<dbReference type="GO" id="GO:0016423">
    <property type="term" value="F:tRNA (guanine) methyltransferase activity"/>
    <property type="evidence" value="ECO:0007669"/>
    <property type="project" value="TreeGrafter"/>
</dbReference>
<proteinExistence type="predicted"/>
<dbReference type="HOGENOM" id="CLU_1662104_0_0_1"/>
<dbReference type="InterPro" id="IPR000241">
    <property type="entry name" value="RlmKL-like_Mtase"/>
</dbReference>
<evidence type="ECO:0000313" key="3">
    <source>
        <dbReference type="Proteomes" id="UP000054248"/>
    </source>
</evidence>